<dbReference type="InterPro" id="IPR021434">
    <property type="entry name" value="DUF3082"/>
</dbReference>
<keyword evidence="2" id="KW-0812">Transmembrane</keyword>
<feature type="region of interest" description="Disordered" evidence="1">
    <location>
        <begin position="1"/>
        <end position="20"/>
    </location>
</feature>
<dbReference type="EMBL" id="JAYGHT010000075">
    <property type="protein sequence ID" value="MEA5520133.1"/>
    <property type="molecule type" value="Genomic_DNA"/>
</dbReference>
<evidence type="ECO:0000256" key="2">
    <source>
        <dbReference type="SAM" id="Phobius"/>
    </source>
</evidence>
<dbReference type="RefSeq" id="WP_046279186.1">
    <property type="nucleotide sequence ID" value="NZ_JAYGHT010000075.1"/>
</dbReference>
<gene>
    <name evidence="3" type="ORF">VB854_14390</name>
</gene>
<name>A0ABU5TYW9_9CYAN</name>
<keyword evidence="4" id="KW-1185">Reference proteome</keyword>
<evidence type="ECO:0000256" key="1">
    <source>
        <dbReference type="SAM" id="MobiDB-lite"/>
    </source>
</evidence>
<reference evidence="3 4" key="1">
    <citation type="submission" date="2023-12" db="EMBL/GenBank/DDBJ databases">
        <title>Baltic Sea Cyanobacteria.</title>
        <authorList>
            <person name="Delbaje E."/>
            <person name="Fewer D.P."/>
            <person name="Shishido T.K."/>
        </authorList>
    </citation>
    <scope>NUCLEOTIDE SEQUENCE [LARGE SCALE GENOMIC DNA]</scope>
    <source>
        <strain evidence="3 4">CCNP 1315</strain>
    </source>
</reference>
<keyword evidence="2" id="KW-1133">Transmembrane helix</keyword>
<dbReference type="Proteomes" id="UP001301728">
    <property type="component" value="Unassembled WGS sequence"/>
</dbReference>
<organism evidence="3 4">
    <name type="scientific">Limnoraphis robusta CCNP1315</name>
    <dbReference type="NCBI Taxonomy" id="3110306"/>
    <lineage>
        <taxon>Bacteria</taxon>
        <taxon>Bacillati</taxon>
        <taxon>Cyanobacteriota</taxon>
        <taxon>Cyanophyceae</taxon>
        <taxon>Oscillatoriophycideae</taxon>
        <taxon>Oscillatoriales</taxon>
        <taxon>Sirenicapillariaceae</taxon>
        <taxon>Limnoraphis</taxon>
    </lineage>
</organism>
<feature type="transmembrane region" description="Helical" evidence="2">
    <location>
        <begin position="72"/>
        <end position="96"/>
    </location>
</feature>
<accession>A0ABU5TYW9</accession>
<evidence type="ECO:0000313" key="4">
    <source>
        <dbReference type="Proteomes" id="UP001301728"/>
    </source>
</evidence>
<evidence type="ECO:0000313" key="3">
    <source>
        <dbReference type="EMBL" id="MEA5520133.1"/>
    </source>
</evidence>
<feature type="compositionally biased region" description="Low complexity" evidence="1">
    <location>
        <begin position="1"/>
        <end position="10"/>
    </location>
</feature>
<comment type="caution">
    <text evidence="3">The sequence shown here is derived from an EMBL/GenBank/DDBJ whole genome shotgun (WGS) entry which is preliminary data.</text>
</comment>
<dbReference type="PANTHER" id="PTHR35733:SF1">
    <property type="entry name" value="OS02G0307800 PROTEIN"/>
    <property type="match status" value="1"/>
</dbReference>
<proteinExistence type="predicted"/>
<protein>
    <submittedName>
        <fullName evidence="3">DUF3082 domain-containing protein</fullName>
    </submittedName>
</protein>
<dbReference type="Pfam" id="PF11282">
    <property type="entry name" value="DUF3082"/>
    <property type="match status" value="1"/>
</dbReference>
<feature type="transmembrane region" description="Helical" evidence="2">
    <location>
        <begin position="21"/>
        <end position="42"/>
    </location>
</feature>
<dbReference type="PANTHER" id="PTHR35733">
    <property type="entry name" value="OS02G0307800 PROTEIN"/>
    <property type="match status" value="1"/>
</dbReference>
<keyword evidence="2" id="KW-0472">Membrane</keyword>
<sequence>MSESSSQSDSKSSKNNLDGVTPFRCLSNAAVLGSIATALYFLTQSVAQTYAAKPIHSDNIAVVQMSVTVRTLVTGLCMMGTGVFAFLTFGLILVAIQLSVQRFLKRDTPPSET</sequence>